<name>A0AA38FFA9_TAXCH</name>
<evidence type="ECO:0000313" key="2">
    <source>
        <dbReference type="EMBL" id="KAH9304119.1"/>
    </source>
</evidence>
<feature type="coiled-coil region" evidence="1">
    <location>
        <begin position="208"/>
        <end position="235"/>
    </location>
</feature>
<reference evidence="2 3" key="1">
    <citation type="journal article" date="2021" name="Nat. Plants">
        <title>The Taxus genome provides insights into paclitaxel biosynthesis.</title>
        <authorList>
            <person name="Xiong X."/>
            <person name="Gou J."/>
            <person name="Liao Q."/>
            <person name="Li Y."/>
            <person name="Zhou Q."/>
            <person name="Bi G."/>
            <person name="Li C."/>
            <person name="Du R."/>
            <person name="Wang X."/>
            <person name="Sun T."/>
            <person name="Guo L."/>
            <person name="Liang H."/>
            <person name="Lu P."/>
            <person name="Wu Y."/>
            <person name="Zhang Z."/>
            <person name="Ro D.K."/>
            <person name="Shang Y."/>
            <person name="Huang S."/>
            <person name="Yan J."/>
        </authorList>
    </citation>
    <scope>NUCLEOTIDE SEQUENCE [LARGE SCALE GENOMIC DNA]</scope>
    <source>
        <strain evidence="2">Ta-2019</strain>
    </source>
</reference>
<proteinExistence type="predicted"/>
<accession>A0AA38FFA9</accession>
<sequence>MNAAAAKKGVGFLKSGISVLSSGFNKAKKEYANNHEASVLAELRQKGFSPSDLLFQAFQRLYFLYLAGYKHELVAAAQMAGKRLTDSEKSTAPLDVVALLGNAVGNECKKYGDFEKGKFYQSMQDILNKSRVSKEHHDRDSIVHDIYYAVLFTVENYGSHWQSLEKTFRDSASQVIAAAVHATDRKNDPREKAAKAMYLFSAEIKACSSEAEIRRQKALKEAEDLLRKEREKQMKLVPIPTVPSQISEERTLQRR</sequence>
<evidence type="ECO:0000256" key="1">
    <source>
        <dbReference type="SAM" id="Coils"/>
    </source>
</evidence>
<dbReference type="EMBL" id="JAHRHJ020000008">
    <property type="protein sequence ID" value="KAH9304119.1"/>
    <property type="molecule type" value="Genomic_DNA"/>
</dbReference>
<protein>
    <submittedName>
        <fullName evidence="2">Uncharacterized protein</fullName>
    </submittedName>
</protein>
<keyword evidence="3" id="KW-1185">Reference proteome</keyword>
<comment type="caution">
    <text evidence="2">The sequence shown here is derived from an EMBL/GenBank/DDBJ whole genome shotgun (WGS) entry which is preliminary data.</text>
</comment>
<evidence type="ECO:0000313" key="3">
    <source>
        <dbReference type="Proteomes" id="UP000824469"/>
    </source>
</evidence>
<dbReference type="AlphaFoldDB" id="A0AA38FFA9"/>
<dbReference type="OMA" id="HWQSLEK"/>
<organism evidence="2 3">
    <name type="scientific">Taxus chinensis</name>
    <name type="common">Chinese yew</name>
    <name type="synonym">Taxus wallichiana var. chinensis</name>
    <dbReference type="NCBI Taxonomy" id="29808"/>
    <lineage>
        <taxon>Eukaryota</taxon>
        <taxon>Viridiplantae</taxon>
        <taxon>Streptophyta</taxon>
        <taxon>Embryophyta</taxon>
        <taxon>Tracheophyta</taxon>
        <taxon>Spermatophyta</taxon>
        <taxon>Pinopsida</taxon>
        <taxon>Pinidae</taxon>
        <taxon>Conifers II</taxon>
        <taxon>Cupressales</taxon>
        <taxon>Taxaceae</taxon>
        <taxon>Taxus</taxon>
    </lineage>
</organism>
<keyword evidence="1" id="KW-0175">Coiled coil</keyword>
<dbReference type="Proteomes" id="UP000824469">
    <property type="component" value="Unassembled WGS sequence"/>
</dbReference>
<gene>
    <name evidence="2" type="ORF">KI387_008523</name>
</gene>